<keyword evidence="3" id="KW-0614">Plasmid</keyword>
<reference evidence="3 4" key="1">
    <citation type="submission" date="2017-05" db="EMBL/GenBank/DDBJ databases">
        <title>The complete genome sequence of Deinococcus ficus isolated from the rhizosphere of the Ficus religiosa L. in Taiwan.</title>
        <authorList>
            <person name="Wu K.-M."/>
            <person name="Liao T.-L."/>
            <person name="Liu Y.-M."/>
            <person name="Young C.-C."/>
            <person name="Tsai S.-F."/>
        </authorList>
    </citation>
    <scope>NUCLEOTIDE SEQUENCE [LARGE SCALE GENOMIC DNA]</scope>
    <source>
        <strain evidence="3 4">CC-FR2-10</strain>
        <plasmid evidence="4">pdfi3</plasmid>
    </source>
</reference>
<keyword evidence="2" id="KW-0732">Signal</keyword>
<keyword evidence="4" id="KW-1185">Reference proteome</keyword>
<keyword evidence="1" id="KW-0812">Transmembrane</keyword>
<protein>
    <recommendedName>
        <fullName evidence="5">TrbC/VirB2 family protein</fullName>
    </recommendedName>
</protein>
<evidence type="ECO:0008006" key="5">
    <source>
        <dbReference type="Google" id="ProtNLM"/>
    </source>
</evidence>
<dbReference type="AlphaFoldDB" id="A0A221T329"/>
<evidence type="ECO:0000313" key="4">
    <source>
        <dbReference type="Proteomes" id="UP000259030"/>
    </source>
</evidence>
<evidence type="ECO:0000256" key="2">
    <source>
        <dbReference type="SAM" id="SignalP"/>
    </source>
</evidence>
<organism evidence="3 4">
    <name type="scientific">Deinococcus ficus</name>
    <dbReference type="NCBI Taxonomy" id="317577"/>
    <lineage>
        <taxon>Bacteria</taxon>
        <taxon>Thermotogati</taxon>
        <taxon>Deinococcota</taxon>
        <taxon>Deinococci</taxon>
        <taxon>Deinococcales</taxon>
        <taxon>Deinococcaceae</taxon>
        <taxon>Deinococcus</taxon>
    </lineage>
</organism>
<dbReference type="KEGG" id="dfc:DFI_19040"/>
<evidence type="ECO:0000256" key="1">
    <source>
        <dbReference type="SAM" id="Phobius"/>
    </source>
</evidence>
<geneLocation type="plasmid" evidence="4">
    <name>pdfi3</name>
</geneLocation>
<dbReference type="Proteomes" id="UP000259030">
    <property type="component" value="Plasmid pDFI3"/>
</dbReference>
<gene>
    <name evidence="3" type="ORF">DFI_19040</name>
</gene>
<dbReference type="EMBL" id="CP021084">
    <property type="protein sequence ID" value="ASN83295.1"/>
    <property type="molecule type" value="Genomic_DNA"/>
</dbReference>
<name>A0A221T329_9DEIO</name>
<feature type="transmembrane region" description="Helical" evidence="1">
    <location>
        <begin position="77"/>
        <end position="96"/>
    </location>
</feature>
<keyword evidence="1" id="KW-1133">Transmembrane helix</keyword>
<evidence type="ECO:0000313" key="3">
    <source>
        <dbReference type="EMBL" id="ASN83295.1"/>
    </source>
</evidence>
<feature type="signal peptide" evidence="2">
    <location>
        <begin position="1"/>
        <end position="25"/>
    </location>
</feature>
<feature type="chain" id="PRO_5011276794" description="TrbC/VirB2 family protein" evidence="2">
    <location>
        <begin position="26"/>
        <end position="109"/>
    </location>
</feature>
<proteinExistence type="predicted"/>
<keyword evidence="1" id="KW-0472">Membrane</keyword>
<dbReference type="RefSeq" id="WP_027462739.1">
    <property type="nucleotide sequence ID" value="NZ_CP021084.1"/>
</dbReference>
<sequence length="109" mass="11585">MNHIKKVLPVLVIVTVMATFGSAGAISDVDAGLSKATTAVCDTIKGLQESMFVRMIAMVMFIAGIGMMWLKMRGGMALSLTGFLGYFIIMQSMKIAKSFGLVPNTGCTV</sequence>
<accession>A0A221T329</accession>
<feature type="transmembrane region" description="Helical" evidence="1">
    <location>
        <begin position="51"/>
        <end position="70"/>
    </location>
</feature>